<dbReference type="AlphaFoldDB" id="A0A0L8LKD0"/>
<dbReference type="PANTHER" id="PTHR48086">
    <property type="entry name" value="SODIUM/PROLINE SYMPORTER-RELATED"/>
    <property type="match status" value="1"/>
</dbReference>
<comment type="subcellular location">
    <subcellularLocation>
        <location evidence="1">Cell membrane</location>
        <topology evidence="1">Multi-pass membrane protein</topology>
    </subcellularLocation>
</comment>
<feature type="transmembrane region" description="Helical" evidence="11">
    <location>
        <begin position="517"/>
        <end position="539"/>
    </location>
</feature>
<feature type="transmembrane region" description="Helical" evidence="11">
    <location>
        <begin position="6"/>
        <end position="25"/>
    </location>
</feature>
<sequence>MNSSYAVPAVALVVVATVLVGAFGLRISRTTSDFYVASRTVGPRLNAAAISGEYLSAASFLGIAGLVLVQGPDMLWYPVGYTAGYLVLLLFVAAPLRRSGAYTLPDFAEARLASQAVRRLAGAFVVGVGWLYLLPQLQGAGLTLTVLTGAPPWLGGVIVAAVVVATVAAGGMRSITFVQAFQYWLKLTALLVPALFLILAWQADGAPRHAFEEPATFRDQRVVRVDAGLDLKLDAPLTVTVSGTVDGRVHDDRRLRLPAGTHRIEQGTRLTFDRGSSVPAADRGSNGGMSTSLAASREERPLYATYGLILATFLGTMGLPHVVVRFYTSPHGVAARRTTVAVLGLIGAFYLLPPVYGALGRLYAPELTITGDADAAVLLLPERVIGGLGGDLLGALVAGGAFAAFLSTASGLTMAVAGVLTQDVLPSRGVRHFRLGTVLAMAVPLAASMLVGGLPVADAVGLAFAVSASSFCPLLVLGIWWRRLTPPGAAAGMLVGGGCAFLAVAATMAGFPGRGPLHALLAWPALWSVPLGFLTMMLVSLASAGRVPAGTAAILARFHLPEELRAEELRAEVKA</sequence>
<dbReference type="PATRIC" id="fig|67356.5.peg.2106"/>
<dbReference type="STRING" id="67356.AQJ84_06060"/>
<evidence type="ECO:0000256" key="8">
    <source>
        <dbReference type="ARBA" id="ARBA00023136"/>
    </source>
</evidence>
<evidence type="ECO:0000256" key="9">
    <source>
        <dbReference type="RuleBase" id="RU362091"/>
    </source>
</evidence>
<dbReference type="eggNOG" id="COG4147">
    <property type="taxonomic scope" value="Bacteria"/>
</dbReference>
<evidence type="ECO:0000256" key="4">
    <source>
        <dbReference type="ARBA" id="ARBA00022475"/>
    </source>
</evidence>
<dbReference type="GO" id="GO:0005886">
    <property type="term" value="C:plasma membrane"/>
    <property type="evidence" value="ECO:0007669"/>
    <property type="project" value="UniProtKB-SubCell"/>
</dbReference>
<evidence type="ECO:0000256" key="5">
    <source>
        <dbReference type="ARBA" id="ARBA00022692"/>
    </source>
</evidence>
<accession>A0A0L8LKD0</accession>
<dbReference type="CDD" id="cd11480">
    <property type="entry name" value="SLC5sbd_u4"/>
    <property type="match status" value="1"/>
</dbReference>
<feature type="transmembrane region" description="Helical" evidence="11">
    <location>
        <begin position="339"/>
        <end position="359"/>
    </location>
</feature>
<dbReference type="GO" id="GO:0015293">
    <property type="term" value="F:symporter activity"/>
    <property type="evidence" value="ECO:0007669"/>
    <property type="project" value="UniProtKB-KW"/>
</dbReference>
<evidence type="ECO:0000313" key="13">
    <source>
        <dbReference type="Proteomes" id="UP000037251"/>
    </source>
</evidence>
<keyword evidence="13" id="KW-1185">Reference proteome</keyword>
<evidence type="ECO:0000256" key="6">
    <source>
        <dbReference type="ARBA" id="ARBA00022847"/>
    </source>
</evidence>
<dbReference type="GO" id="GO:0006847">
    <property type="term" value="P:plasma membrane acetate transport"/>
    <property type="evidence" value="ECO:0007669"/>
    <property type="project" value="TreeGrafter"/>
</dbReference>
<dbReference type="Proteomes" id="UP000037251">
    <property type="component" value="Unassembled WGS sequence"/>
</dbReference>
<keyword evidence="4" id="KW-1003">Cell membrane</keyword>
<keyword evidence="3" id="KW-0813">Transport</keyword>
<evidence type="ECO:0000256" key="2">
    <source>
        <dbReference type="ARBA" id="ARBA00006434"/>
    </source>
</evidence>
<dbReference type="RefSeq" id="WP_030041535.1">
    <property type="nucleotide sequence ID" value="NZ_KL575607.1"/>
</dbReference>
<dbReference type="PANTHER" id="PTHR48086:SF6">
    <property type="entry name" value="CATION_ACETATE SYMPORTER ACTP"/>
    <property type="match status" value="1"/>
</dbReference>
<keyword evidence="8 11" id="KW-0472">Membrane</keyword>
<protein>
    <submittedName>
        <fullName evidence="12">Sodium:solute symporter</fullName>
    </submittedName>
</protein>
<organism evidence="12 13">
    <name type="scientific">Streptomyces resistomycificus</name>
    <dbReference type="NCBI Taxonomy" id="67356"/>
    <lineage>
        <taxon>Bacteria</taxon>
        <taxon>Bacillati</taxon>
        <taxon>Actinomycetota</taxon>
        <taxon>Actinomycetes</taxon>
        <taxon>Kitasatosporales</taxon>
        <taxon>Streptomycetaceae</taxon>
        <taxon>Streptomyces</taxon>
        <taxon>Streptomyces aurantiacus group</taxon>
    </lineage>
</organism>
<feature type="region of interest" description="Disordered" evidence="10">
    <location>
        <begin position="274"/>
        <end position="293"/>
    </location>
</feature>
<dbReference type="GO" id="GO:0015123">
    <property type="term" value="F:acetate transmembrane transporter activity"/>
    <property type="evidence" value="ECO:0007669"/>
    <property type="project" value="TreeGrafter"/>
</dbReference>
<evidence type="ECO:0000256" key="1">
    <source>
        <dbReference type="ARBA" id="ARBA00004651"/>
    </source>
</evidence>
<keyword evidence="5 11" id="KW-0812">Transmembrane</keyword>
<keyword evidence="7 11" id="KW-1133">Transmembrane helix</keyword>
<evidence type="ECO:0000313" key="12">
    <source>
        <dbReference type="EMBL" id="KOG38592.1"/>
    </source>
</evidence>
<feature type="transmembrane region" description="Helical" evidence="11">
    <location>
        <begin position="183"/>
        <end position="203"/>
    </location>
</feature>
<feature type="transmembrane region" description="Helical" evidence="11">
    <location>
        <begin position="45"/>
        <end position="69"/>
    </location>
</feature>
<dbReference type="PROSITE" id="PS50283">
    <property type="entry name" value="NA_SOLUT_SYMP_3"/>
    <property type="match status" value="1"/>
</dbReference>
<dbReference type="EMBL" id="LGUS01000083">
    <property type="protein sequence ID" value="KOG38592.1"/>
    <property type="molecule type" value="Genomic_DNA"/>
</dbReference>
<evidence type="ECO:0000256" key="10">
    <source>
        <dbReference type="SAM" id="MobiDB-lite"/>
    </source>
</evidence>
<feature type="transmembrane region" description="Helical" evidence="11">
    <location>
        <begin position="303"/>
        <end position="327"/>
    </location>
</feature>
<dbReference type="InterPro" id="IPR001734">
    <property type="entry name" value="Na/solute_symporter"/>
</dbReference>
<dbReference type="Gene3D" id="1.20.1730.10">
    <property type="entry name" value="Sodium/glucose cotransporter"/>
    <property type="match status" value="1"/>
</dbReference>
<comment type="similarity">
    <text evidence="2 9">Belongs to the sodium:solute symporter (SSF) (TC 2.A.21) family.</text>
</comment>
<evidence type="ECO:0000256" key="11">
    <source>
        <dbReference type="SAM" id="Phobius"/>
    </source>
</evidence>
<evidence type="ECO:0000256" key="7">
    <source>
        <dbReference type="ARBA" id="ARBA00022989"/>
    </source>
</evidence>
<comment type="caution">
    <text evidence="12">The sequence shown here is derived from an EMBL/GenBank/DDBJ whole genome shotgun (WGS) entry which is preliminary data.</text>
</comment>
<feature type="transmembrane region" description="Helical" evidence="11">
    <location>
        <begin position="392"/>
        <end position="421"/>
    </location>
</feature>
<feature type="transmembrane region" description="Helical" evidence="11">
    <location>
        <begin position="460"/>
        <end position="481"/>
    </location>
</feature>
<dbReference type="InterPro" id="IPR038377">
    <property type="entry name" value="Na/Glc_symporter_sf"/>
</dbReference>
<reference evidence="13" key="1">
    <citation type="submission" date="2015-07" db="EMBL/GenBank/DDBJ databases">
        <authorList>
            <person name="Ju K.-S."/>
            <person name="Doroghazi J.R."/>
            <person name="Metcalf W.W."/>
        </authorList>
    </citation>
    <scope>NUCLEOTIDE SEQUENCE [LARGE SCALE GENOMIC DNA]</scope>
    <source>
        <strain evidence="13">NRRL 2290</strain>
    </source>
</reference>
<proteinExistence type="inferred from homology"/>
<dbReference type="OrthoDB" id="9764416at2"/>
<gene>
    <name evidence="12" type="ORF">ADK37_09725</name>
</gene>
<dbReference type="InterPro" id="IPR050277">
    <property type="entry name" value="Sodium:Solute_Symporter"/>
</dbReference>
<name>A0A0L8LKD0_9ACTN</name>
<feature type="transmembrane region" description="Helical" evidence="11">
    <location>
        <begin position="488"/>
        <end position="511"/>
    </location>
</feature>
<feature type="transmembrane region" description="Helical" evidence="11">
    <location>
        <begin position="116"/>
        <end position="133"/>
    </location>
</feature>
<dbReference type="Pfam" id="PF00474">
    <property type="entry name" value="SSF"/>
    <property type="match status" value="2"/>
</dbReference>
<evidence type="ECO:0000256" key="3">
    <source>
        <dbReference type="ARBA" id="ARBA00022448"/>
    </source>
</evidence>
<keyword evidence="6" id="KW-0769">Symport</keyword>
<feature type="transmembrane region" description="Helical" evidence="11">
    <location>
        <begin position="75"/>
        <end position="96"/>
    </location>
</feature>
<feature type="transmembrane region" description="Helical" evidence="11">
    <location>
        <begin position="153"/>
        <end position="171"/>
    </location>
</feature>
<feature type="transmembrane region" description="Helical" evidence="11">
    <location>
        <begin position="433"/>
        <end position="454"/>
    </location>
</feature>